<feature type="domain" description="Very-long-chain aldehyde decarbonylase CER1-like C-terminal" evidence="3">
    <location>
        <begin position="171"/>
        <end position="334"/>
    </location>
</feature>
<evidence type="ECO:0000313" key="4">
    <source>
        <dbReference type="EMBL" id="KAK4592516.1"/>
    </source>
</evidence>
<keyword evidence="5" id="KW-1185">Reference proteome</keyword>
<comment type="caution">
    <text evidence="4">The sequence shown here is derived from an EMBL/GenBank/DDBJ whole genome shotgun (WGS) entry which is preliminary data.</text>
</comment>
<protein>
    <recommendedName>
        <fullName evidence="3">Very-long-chain aldehyde decarbonylase CER1-like C-terminal domain-containing protein</fullName>
    </recommendedName>
</protein>
<dbReference type="EMBL" id="JAXUIC010000004">
    <property type="protein sequence ID" value="KAK4592516.1"/>
    <property type="molecule type" value="Genomic_DNA"/>
</dbReference>
<accession>A0AAN7FKE1</accession>
<dbReference type="Pfam" id="PF12076">
    <property type="entry name" value="CER1-like_C"/>
    <property type="match status" value="1"/>
</dbReference>
<keyword evidence="2" id="KW-0812">Transmembrane</keyword>
<evidence type="ECO:0000256" key="1">
    <source>
        <dbReference type="ARBA" id="ARBA00004141"/>
    </source>
</evidence>
<proteinExistence type="predicted"/>
<evidence type="ECO:0000313" key="5">
    <source>
        <dbReference type="Proteomes" id="UP001324115"/>
    </source>
</evidence>
<dbReference type="GO" id="GO:0016020">
    <property type="term" value="C:membrane"/>
    <property type="evidence" value="ECO:0007669"/>
    <property type="project" value="UniProtKB-SubCell"/>
</dbReference>
<organism evidence="4 5">
    <name type="scientific">Quercus rubra</name>
    <name type="common">Northern red oak</name>
    <name type="synonym">Quercus borealis</name>
    <dbReference type="NCBI Taxonomy" id="3512"/>
    <lineage>
        <taxon>Eukaryota</taxon>
        <taxon>Viridiplantae</taxon>
        <taxon>Streptophyta</taxon>
        <taxon>Embryophyta</taxon>
        <taxon>Tracheophyta</taxon>
        <taxon>Spermatophyta</taxon>
        <taxon>Magnoliopsida</taxon>
        <taxon>eudicotyledons</taxon>
        <taxon>Gunneridae</taxon>
        <taxon>Pentapetalae</taxon>
        <taxon>rosids</taxon>
        <taxon>fabids</taxon>
        <taxon>Fagales</taxon>
        <taxon>Fagaceae</taxon>
        <taxon>Quercus</taxon>
    </lineage>
</organism>
<keyword evidence="2" id="KW-1133">Transmembrane helix</keyword>
<name>A0AAN7FKE1_QUERU</name>
<dbReference type="AlphaFoldDB" id="A0AAN7FKE1"/>
<gene>
    <name evidence="4" type="ORF">RGQ29_016874</name>
</gene>
<evidence type="ECO:0000259" key="3">
    <source>
        <dbReference type="Pfam" id="PF12076"/>
    </source>
</evidence>
<sequence>MDKSTDELYEISLKREAELPDVVHLTHLTTPKSIYHLRLGFASLASKPYTSKWYFSLIWPVTLWSMMLNWLYGRTFIAKRYRISKLRLQSWYFLQYRNETINSLIEEAILEVEERGAKVLSLGLLNQGKELNRYGELYVERYPKLNVKVVDGSSLAVAVLLNSIPRGTTQVVLGGKLTKVAYALAFTLCQRGIKVLTILEDEFLKLNKSFNTNSESNLIFSASYSQKIWLVGDGLDEKEQLKAPKETLFIPFSQFPPKKLRKDCYYHSPPAMVTPRSLENMHSCENWLPRRAMSAWRIAGIVRALEGWNEHECGYTMSNIEKVWQASLQHGFQPLLLPTESKY</sequence>
<dbReference type="Proteomes" id="UP001324115">
    <property type="component" value="Unassembled WGS sequence"/>
</dbReference>
<reference evidence="4 5" key="1">
    <citation type="journal article" date="2023" name="G3 (Bethesda)">
        <title>A haplotype-resolved chromosome-scale genome for Quercus rubra L. provides insights into the genetics of adaptive traits for red oak species.</title>
        <authorList>
            <person name="Kapoor B."/>
            <person name="Jenkins J."/>
            <person name="Schmutz J."/>
            <person name="Zhebentyayeva T."/>
            <person name="Kuelheim C."/>
            <person name="Coggeshall M."/>
            <person name="Heim C."/>
            <person name="Lasky J.R."/>
            <person name="Leites L."/>
            <person name="Islam-Faridi N."/>
            <person name="Romero-Severson J."/>
            <person name="DeLeo V.L."/>
            <person name="Lucas S.M."/>
            <person name="Lazic D."/>
            <person name="Gailing O."/>
            <person name="Carlson J."/>
            <person name="Staton M."/>
        </authorList>
    </citation>
    <scope>NUCLEOTIDE SEQUENCE [LARGE SCALE GENOMIC DNA]</scope>
    <source>
        <strain evidence="4">Pseudo-F2</strain>
    </source>
</reference>
<comment type="subcellular location">
    <subcellularLocation>
        <location evidence="1">Membrane</location>
        <topology evidence="1">Multi-pass membrane protein</topology>
    </subcellularLocation>
</comment>
<feature type="transmembrane region" description="Helical" evidence="2">
    <location>
        <begin position="53"/>
        <end position="72"/>
    </location>
</feature>
<dbReference type="InterPro" id="IPR021940">
    <property type="entry name" value="CER1-like_C"/>
</dbReference>
<evidence type="ECO:0000256" key="2">
    <source>
        <dbReference type="SAM" id="Phobius"/>
    </source>
</evidence>
<keyword evidence="2" id="KW-0472">Membrane</keyword>